<protein>
    <submittedName>
        <fullName evidence="1">Uncharacterized protein</fullName>
    </submittedName>
</protein>
<evidence type="ECO:0000313" key="1">
    <source>
        <dbReference type="EMBL" id="MBM3332277.1"/>
    </source>
</evidence>
<evidence type="ECO:0000313" key="2">
    <source>
        <dbReference type="Proteomes" id="UP000779900"/>
    </source>
</evidence>
<organism evidence="1 2">
    <name type="scientific">candidate division WOR-3 bacterium</name>
    <dbReference type="NCBI Taxonomy" id="2052148"/>
    <lineage>
        <taxon>Bacteria</taxon>
        <taxon>Bacteria division WOR-3</taxon>
    </lineage>
</organism>
<name>A0A938BU35_UNCW3</name>
<dbReference type="Proteomes" id="UP000779900">
    <property type="component" value="Unassembled WGS sequence"/>
</dbReference>
<comment type="caution">
    <text evidence="1">The sequence shown here is derived from an EMBL/GenBank/DDBJ whole genome shotgun (WGS) entry which is preliminary data.</text>
</comment>
<dbReference type="AlphaFoldDB" id="A0A938BU35"/>
<gene>
    <name evidence="1" type="ORF">FJY68_10610</name>
</gene>
<dbReference type="EMBL" id="VGIR01000072">
    <property type="protein sequence ID" value="MBM3332277.1"/>
    <property type="molecule type" value="Genomic_DNA"/>
</dbReference>
<sequence length="219" mass="25514">MKYAREDWLKEPSGVIPFAMWLNEGLPVDRLRDALITSGFFVVVYEHLYYVVVRKLLELHETGGDGEWIYVSDDYEREVLALDPEGKKRRFESSLEWLAHRGVLDRQNITEMQDIRTARHELAHNLTELLPSFDSGRYTRLFKEMVRLLEKVDTWWTREFDLPVSWAAAGHEGEPVLSSVRSVQASFLGLIYDLVLEHDPLSERRLEALLHSARDRDGS</sequence>
<accession>A0A938BU35</accession>
<proteinExistence type="predicted"/>
<reference evidence="1" key="1">
    <citation type="submission" date="2019-03" db="EMBL/GenBank/DDBJ databases">
        <title>Lake Tanganyika Metagenome-Assembled Genomes (MAGs).</title>
        <authorList>
            <person name="Tran P."/>
        </authorList>
    </citation>
    <scope>NUCLEOTIDE SEQUENCE</scope>
    <source>
        <strain evidence="1">K_DeepCast_150m_m2_040</strain>
    </source>
</reference>